<dbReference type="Gene3D" id="3.50.50.60">
    <property type="entry name" value="FAD/NAD(P)-binding domain"/>
    <property type="match status" value="3"/>
</dbReference>
<evidence type="ECO:0008006" key="3">
    <source>
        <dbReference type="Google" id="ProtNLM"/>
    </source>
</evidence>
<sequence>MDETYAQNNESQPTVEAWILGSGTTSLASAVYLIQRANLLPHNVHILDSHVSLEAALYHIGDAVHGYDQFAGCLPVPVGAPLLKLLASIPSEQSHGYTVLDDIRKKSSNHMPAGHHCPTKFLVQNSNSRELISLKGLGLSVKCRIKLALLMLKSEKGLERTHIQDFMPNSFFRSVFWTIWTAQFGFQPRHSVIEFRRALRQYLRDFHHLSILTCLDITGYYQNESVYLPIYLYLRNLGVDFHFDTKVRDIDTTTGQGGRQKISRLNVLEKKSHITMEMGAHDIVILTLGSTTSGSSAGTDDYPPPTRSIEPDEEYDENWTIWLELITHGDAFGNPYNFCTRVDDSTLASFTVTTADTCLWEFLASVATHSEAGTYILLPKSNWELRLCIPMQPVFSQQPENIRVIWGFALFPKASGNYVQKPMEACSGAQVITEVLGHLDYHSMVHDTISVPRLMPRMSSPLLVRSMTDRPEVIPPNTSHLALVGQFVEIPWYSCVDMSYGIRTAQIATSQLMGIPLPNGKNDHMGCTTRSLLRMLFWK</sequence>
<dbReference type="PANTHER" id="PTHR37417:SF2">
    <property type="entry name" value="67 KDA MYOSIN-CROSS-REACTIVE ANTIGEN FAMILY PROTEIN (AFU_ORTHOLOGUE AFUA_5G09970)"/>
    <property type="match status" value="1"/>
</dbReference>
<dbReference type="GO" id="GO:0006631">
    <property type="term" value="P:fatty acid metabolic process"/>
    <property type="evidence" value="ECO:0007669"/>
    <property type="project" value="InterPro"/>
</dbReference>
<dbReference type="AlphaFoldDB" id="A0A9W9SFQ1"/>
<organism evidence="1 2">
    <name type="scientific">Penicillium cataractarum</name>
    <dbReference type="NCBI Taxonomy" id="2100454"/>
    <lineage>
        <taxon>Eukaryota</taxon>
        <taxon>Fungi</taxon>
        <taxon>Dikarya</taxon>
        <taxon>Ascomycota</taxon>
        <taxon>Pezizomycotina</taxon>
        <taxon>Eurotiomycetes</taxon>
        <taxon>Eurotiomycetidae</taxon>
        <taxon>Eurotiales</taxon>
        <taxon>Aspergillaceae</taxon>
        <taxon>Penicillium</taxon>
    </lineage>
</organism>
<reference evidence="1" key="1">
    <citation type="submission" date="2022-11" db="EMBL/GenBank/DDBJ databases">
        <authorList>
            <person name="Petersen C."/>
        </authorList>
    </citation>
    <scope>NUCLEOTIDE SEQUENCE</scope>
    <source>
        <strain evidence="1">IBT 29864</strain>
    </source>
</reference>
<dbReference type="EMBL" id="JAPZBS010000004">
    <property type="protein sequence ID" value="KAJ5377778.1"/>
    <property type="molecule type" value="Genomic_DNA"/>
</dbReference>
<dbReference type="SUPFAM" id="SSF51905">
    <property type="entry name" value="FAD/NAD(P)-binding domain"/>
    <property type="match status" value="1"/>
</dbReference>
<dbReference type="GO" id="GO:0071949">
    <property type="term" value="F:FAD binding"/>
    <property type="evidence" value="ECO:0007669"/>
    <property type="project" value="InterPro"/>
</dbReference>
<dbReference type="OrthoDB" id="545169at2759"/>
<dbReference type="Pfam" id="PF06100">
    <property type="entry name" value="MCRA"/>
    <property type="match status" value="1"/>
</dbReference>
<name>A0A9W9SFQ1_9EURO</name>
<dbReference type="Proteomes" id="UP001147782">
    <property type="component" value="Unassembled WGS sequence"/>
</dbReference>
<proteinExistence type="predicted"/>
<accession>A0A9W9SFQ1</accession>
<reference evidence="1" key="2">
    <citation type="journal article" date="2023" name="IMA Fungus">
        <title>Comparative genomic study of the Penicillium genus elucidates a diverse pangenome and 15 lateral gene transfer events.</title>
        <authorList>
            <person name="Petersen C."/>
            <person name="Sorensen T."/>
            <person name="Nielsen M.R."/>
            <person name="Sondergaard T.E."/>
            <person name="Sorensen J.L."/>
            <person name="Fitzpatrick D.A."/>
            <person name="Frisvad J.C."/>
            <person name="Nielsen K.L."/>
        </authorList>
    </citation>
    <scope>NUCLEOTIDE SEQUENCE</scope>
    <source>
        <strain evidence="1">IBT 29864</strain>
    </source>
</reference>
<protein>
    <recommendedName>
        <fullName evidence="3">67 kDa myosin-cross-reactive antigen family protein</fullName>
    </recommendedName>
</protein>
<gene>
    <name evidence="1" type="ORF">N7496_005187</name>
</gene>
<dbReference type="InterPro" id="IPR010354">
    <property type="entry name" value="Oleate_hydratase"/>
</dbReference>
<dbReference type="GO" id="GO:0050151">
    <property type="term" value="F:oleate hydratase activity"/>
    <property type="evidence" value="ECO:0007669"/>
    <property type="project" value="InterPro"/>
</dbReference>
<dbReference type="PANTHER" id="PTHR37417">
    <property type="entry name" value="67 KDA MYOSIN-CROSS-REACTIVE ANTIGEN FAMILY PROTEIN (AFU_ORTHOLOGUE AFUA_5G09970)"/>
    <property type="match status" value="1"/>
</dbReference>
<dbReference type="RefSeq" id="XP_056556641.1">
    <property type="nucleotide sequence ID" value="XM_056698116.1"/>
</dbReference>
<evidence type="ECO:0000313" key="2">
    <source>
        <dbReference type="Proteomes" id="UP001147782"/>
    </source>
</evidence>
<evidence type="ECO:0000313" key="1">
    <source>
        <dbReference type="EMBL" id="KAJ5377778.1"/>
    </source>
</evidence>
<dbReference type="GeneID" id="81437295"/>
<dbReference type="InterPro" id="IPR036188">
    <property type="entry name" value="FAD/NAD-bd_sf"/>
</dbReference>
<comment type="caution">
    <text evidence="1">The sequence shown here is derived from an EMBL/GenBank/DDBJ whole genome shotgun (WGS) entry which is preliminary data.</text>
</comment>
<keyword evidence="2" id="KW-1185">Reference proteome</keyword>